<keyword evidence="3" id="KW-0378">Hydrolase</keyword>
<dbReference type="InterPro" id="IPR018392">
    <property type="entry name" value="LysM"/>
</dbReference>
<proteinExistence type="predicted"/>
<gene>
    <name evidence="3" type="ORF">F4694_003680</name>
</gene>
<evidence type="ECO:0000313" key="4">
    <source>
        <dbReference type="Proteomes" id="UP000548423"/>
    </source>
</evidence>
<keyword evidence="1" id="KW-0732">Signal</keyword>
<dbReference type="AlphaFoldDB" id="A0A852TDH7"/>
<evidence type="ECO:0000256" key="1">
    <source>
        <dbReference type="SAM" id="SignalP"/>
    </source>
</evidence>
<dbReference type="Gene3D" id="6.20.240.60">
    <property type="match status" value="1"/>
</dbReference>
<evidence type="ECO:0000259" key="2">
    <source>
        <dbReference type="PROSITE" id="PS51782"/>
    </source>
</evidence>
<protein>
    <submittedName>
        <fullName evidence="3">N-acetylmuramoyl-L-alanine amidase</fullName>
        <ecNumber evidence="3">3.5.1.28</ecNumber>
    </submittedName>
</protein>
<reference evidence="4" key="1">
    <citation type="submission" date="2020-07" db="EMBL/GenBank/DDBJ databases">
        <authorList>
            <person name="Partida-Martinez L."/>
            <person name="Huntemann M."/>
            <person name="Clum A."/>
            <person name="Wang J."/>
            <person name="Palaniappan K."/>
            <person name="Ritter S."/>
            <person name="Chen I.-M."/>
            <person name="Stamatis D."/>
            <person name="Reddy T."/>
            <person name="O'Malley R."/>
            <person name="Daum C."/>
            <person name="Shapiro N."/>
            <person name="Ivanova N."/>
            <person name="Kyrpides N."/>
            <person name="Woyke T."/>
        </authorList>
    </citation>
    <scope>NUCLEOTIDE SEQUENCE [LARGE SCALE GENOMIC DNA]</scope>
    <source>
        <strain evidence="4">AT2.8</strain>
    </source>
</reference>
<dbReference type="SUPFAM" id="SSF54106">
    <property type="entry name" value="LysM domain"/>
    <property type="match status" value="1"/>
</dbReference>
<dbReference type="Proteomes" id="UP000548423">
    <property type="component" value="Unassembled WGS sequence"/>
</dbReference>
<comment type="caution">
    <text evidence="3">The sequence shown here is derived from an EMBL/GenBank/DDBJ whole genome shotgun (WGS) entry which is preliminary data.</text>
</comment>
<feature type="domain" description="LysM" evidence="2">
    <location>
        <begin position="21"/>
        <end position="66"/>
    </location>
</feature>
<dbReference type="CDD" id="cd00118">
    <property type="entry name" value="LysM"/>
    <property type="match status" value="1"/>
</dbReference>
<sequence>MKKIITFLTLAVSLLFASPAFAYSVKPGDTMSSIAREHHLTLQELADENPQISNLNLIYPGQEINTNKTIRSNDPKIEEPVNLSLSNQEIDLLARLVRAEAQTEPLEGKIAVACVVLNRVESPQFPDTIKEVIYAPGQFQPVQNRQINKPADEESIKAVKAALSNQRQLVQGALFFYNPTIATSRWLDSRATTHVIGQHVFKL</sequence>
<dbReference type="InterPro" id="IPR036779">
    <property type="entry name" value="LysM_dom_sf"/>
</dbReference>
<dbReference type="EC" id="3.5.1.28" evidence="3"/>
<dbReference type="Pfam" id="PF01476">
    <property type="entry name" value="LysM"/>
    <property type="match status" value="1"/>
</dbReference>
<reference evidence="4" key="2">
    <citation type="submission" date="2020-08" db="EMBL/GenBank/DDBJ databases">
        <title>The Agave Microbiome: Exploring the role of microbial communities in plant adaptations to desert environments.</title>
        <authorList>
            <person name="Partida-Martinez L.P."/>
        </authorList>
    </citation>
    <scope>NUCLEOTIDE SEQUENCE [LARGE SCALE GENOMIC DNA]</scope>
    <source>
        <strain evidence="4">AT2.8</strain>
    </source>
</reference>
<name>A0A852TDH7_9BACI</name>
<dbReference type="SMART" id="SM00257">
    <property type="entry name" value="LysM"/>
    <property type="match status" value="1"/>
</dbReference>
<dbReference type="InterPro" id="IPR042047">
    <property type="entry name" value="SleB_dom1"/>
</dbReference>
<dbReference type="Gene3D" id="1.10.10.2520">
    <property type="entry name" value="Cell wall hydrolase SleB, domain 1"/>
    <property type="match status" value="1"/>
</dbReference>
<dbReference type="Pfam" id="PF07486">
    <property type="entry name" value="Hydrolase_2"/>
    <property type="match status" value="1"/>
</dbReference>
<dbReference type="Gene3D" id="3.10.350.10">
    <property type="entry name" value="LysM domain"/>
    <property type="match status" value="1"/>
</dbReference>
<evidence type="ECO:0000313" key="3">
    <source>
        <dbReference type="EMBL" id="NYE06900.1"/>
    </source>
</evidence>
<dbReference type="GO" id="GO:0008745">
    <property type="term" value="F:N-acetylmuramoyl-L-alanine amidase activity"/>
    <property type="evidence" value="ECO:0007669"/>
    <property type="project" value="UniProtKB-EC"/>
</dbReference>
<organism evidence="3 4">
    <name type="scientific">Neobacillus niacini</name>
    <dbReference type="NCBI Taxonomy" id="86668"/>
    <lineage>
        <taxon>Bacteria</taxon>
        <taxon>Bacillati</taxon>
        <taxon>Bacillota</taxon>
        <taxon>Bacilli</taxon>
        <taxon>Bacillales</taxon>
        <taxon>Bacillaceae</taxon>
        <taxon>Neobacillus</taxon>
    </lineage>
</organism>
<dbReference type="EMBL" id="JACCBX010000007">
    <property type="protein sequence ID" value="NYE06900.1"/>
    <property type="molecule type" value="Genomic_DNA"/>
</dbReference>
<accession>A0A852TDH7</accession>
<feature type="signal peptide" evidence="1">
    <location>
        <begin position="1"/>
        <end position="22"/>
    </location>
</feature>
<feature type="chain" id="PRO_5032863050" evidence="1">
    <location>
        <begin position="23"/>
        <end position="203"/>
    </location>
</feature>
<dbReference type="InterPro" id="IPR011105">
    <property type="entry name" value="Cell_wall_hydrolase_SleB"/>
</dbReference>
<dbReference type="PROSITE" id="PS51782">
    <property type="entry name" value="LYSM"/>
    <property type="match status" value="1"/>
</dbReference>